<dbReference type="FunFam" id="3.40.1700.10:FF:000002">
    <property type="entry name" value="Diadenylate cyclase"/>
    <property type="match status" value="1"/>
</dbReference>
<dbReference type="AlphaFoldDB" id="Q83XG8"/>
<evidence type="ECO:0000256" key="7">
    <source>
        <dbReference type="ARBA" id="ARBA00022840"/>
    </source>
</evidence>
<feature type="transmembrane region" description="Helical" evidence="10">
    <location>
        <begin position="28"/>
        <end position="44"/>
    </location>
</feature>
<reference evidence="13" key="1">
    <citation type="journal article" date="2003" name="Appl. Environ. Microbiol.">
        <title>A census of rRNA genes and linked genomic sequences within a soil metagenomic library.</title>
        <authorList>
            <person name="Liles M.R."/>
            <person name="Manske B.F."/>
            <person name="Bintrim S.B."/>
            <person name="Handelsman J."/>
            <person name="Goodman R.M."/>
        </authorList>
    </citation>
    <scope>NUCLEOTIDE SEQUENCE</scope>
</reference>
<dbReference type="InterPro" id="IPR036888">
    <property type="entry name" value="DNA_integrity_DisA_N_sf"/>
</dbReference>
<keyword evidence="7 10" id="KW-0067">ATP-binding</keyword>
<keyword evidence="4 10" id="KW-0812">Transmembrane</keyword>
<evidence type="ECO:0000256" key="1">
    <source>
        <dbReference type="ARBA" id="ARBA00000877"/>
    </source>
</evidence>
<evidence type="ECO:0000256" key="2">
    <source>
        <dbReference type="ARBA" id="ARBA00022475"/>
    </source>
</evidence>
<dbReference type="PIRSF" id="PIRSF004793">
    <property type="entry name" value="UCP004793"/>
    <property type="match status" value="1"/>
</dbReference>
<protein>
    <recommendedName>
        <fullName evidence="10">Diadenylate cyclase</fullName>
        <shortName evidence="10">DAC</shortName>
        <ecNumber evidence="10">2.7.7.85</ecNumber>
    </recommendedName>
    <alternativeName>
        <fullName evidence="10">Cyclic-di-AMP synthase</fullName>
        <shortName evidence="10">c-di-AMP synthase</shortName>
    </alternativeName>
</protein>
<organism evidence="13">
    <name type="scientific">uncultured Acidobacterium sp</name>
    <dbReference type="NCBI Taxonomy" id="114706"/>
    <lineage>
        <taxon>Bacteria</taxon>
        <taxon>Pseudomonadati</taxon>
        <taxon>Acidobacteriota</taxon>
        <taxon>Terriglobia</taxon>
        <taxon>Terriglobales</taxon>
        <taxon>Acidobacteriaceae</taxon>
        <taxon>Acidobacterium</taxon>
        <taxon>environmental samples</taxon>
    </lineage>
</organism>
<accession>Q83XG8</accession>
<dbReference type="EC" id="2.7.7.85" evidence="10"/>
<name>Q83XG8_9BACT</name>
<dbReference type="GO" id="GO:0004016">
    <property type="term" value="F:adenylate cyclase activity"/>
    <property type="evidence" value="ECO:0007669"/>
    <property type="project" value="UniProtKB-UniRule"/>
</dbReference>
<dbReference type="InterPro" id="IPR014046">
    <property type="entry name" value="C-di-AMP_synthase"/>
</dbReference>
<dbReference type="InterPro" id="IPR034701">
    <property type="entry name" value="CdaA"/>
</dbReference>
<feature type="domain" description="DAC" evidence="12">
    <location>
        <begin position="45"/>
        <end position="204"/>
    </location>
</feature>
<dbReference type="GO" id="GO:0106408">
    <property type="term" value="F:diadenylate cyclase activity"/>
    <property type="evidence" value="ECO:0007669"/>
    <property type="project" value="UniProtKB-EC"/>
</dbReference>
<dbReference type="InterPro" id="IPR050338">
    <property type="entry name" value="DisA"/>
</dbReference>
<evidence type="ECO:0000259" key="12">
    <source>
        <dbReference type="PROSITE" id="PS51794"/>
    </source>
</evidence>
<comment type="function">
    <text evidence="10">Catalyzes the condensation of 2 ATP molecules into cyclic di-AMP (c-di-AMP), a second messenger used to regulate differing processes in different bacteria.</text>
</comment>
<dbReference type="GO" id="GO:0006171">
    <property type="term" value="P:cAMP biosynthetic process"/>
    <property type="evidence" value="ECO:0007669"/>
    <property type="project" value="InterPro"/>
</dbReference>
<dbReference type="PANTHER" id="PTHR34185">
    <property type="entry name" value="DIADENYLATE CYCLASE"/>
    <property type="match status" value="1"/>
</dbReference>
<dbReference type="PANTHER" id="PTHR34185:SF1">
    <property type="entry name" value="DIADENYLATE CYCLASE"/>
    <property type="match status" value="1"/>
</dbReference>
<keyword evidence="3 10" id="KW-0808">Transferase</keyword>
<dbReference type="SUPFAM" id="SSF143597">
    <property type="entry name" value="YojJ-like"/>
    <property type="match status" value="1"/>
</dbReference>
<evidence type="ECO:0000313" key="13">
    <source>
        <dbReference type="EMBL" id="AAP33284.1"/>
    </source>
</evidence>
<evidence type="ECO:0000256" key="4">
    <source>
        <dbReference type="ARBA" id="ARBA00022692"/>
    </source>
</evidence>
<comment type="similarity">
    <text evidence="10">Belongs to the adenylate cyclase family. DacA/CdaA subfamily.</text>
</comment>
<evidence type="ECO:0000256" key="6">
    <source>
        <dbReference type="ARBA" id="ARBA00022741"/>
    </source>
</evidence>
<dbReference type="GO" id="GO:0005886">
    <property type="term" value="C:plasma membrane"/>
    <property type="evidence" value="ECO:0007669"/>
    <property type="project" value="UniProtKB-SubCell"/>
</dbReference>
<comment type="subunit">
    <text evidence="10">Probably a homodimer.</text>
</comment>
<dbReference type="PROSITE" id="PS51794">
    <property type="entry name" value="DAC"/>
    <property type="match status" value="1"/>
</dbReference>
<dbReference type="HAMAP" id="MF_01499">
    <property type="entry name" value="DacA"/>
    <property type="match status" value="1"/>
</dbReference>
<dbReference type="EMBL" id="AY214600">
    <property type="protein sequence ID" value="AAP33284.1"/>
    <property type="molecule type" value="Genomic_DNA"/>
</dbReference>
<evidence type="ECO:0000256" key="3">
    <source>
        <dbReference type="ARBA" id="ARBA00022679"/>
    </source>
</evidence>
<evidence type="ECO:0000256" key="8">
    <source>
        <dbReference type="ARBA" id="ARBA00022989"/>
    </source>
</evidence>
<dbReference type="InterPro" id="IPR003390">
    <property type="entry name" value="DNA_integrity_scan_DisA_N"/>
</dbReference>
<evidence type="ECO:0000256" key="5">
    <source>
        <dbReference type="ARBA" id="ARBA00022695"/>
    </source>
</evidence>
<keyword evidence="8 10" id="KW-1133">Transmembrane helix</keyword>
<evidence type="ECO:0000256" key="10">
    <source>
        <dbReference type="HAMAP-Rule" id="MF_01499"/>
    </source>
</evidence>
<proteinExistence type="inferred from homology"/>
<evidence type="ECO:0000256" key="9">
    <source>
        <dbReference type="ARBA" id="ARBA00023136"/>
    </source>
</evidence>
<keyword evidence="2 10" id="KW-1003">Cell membrane</keyword>
<feature type="region of interest" description="Disordered" evidence="11">
    <location>
        <begin position="216"/>
        <end position="236"/>
    </location>
</feature>
<comment type="catalytic activity">
    <reaction evidence="1 10">
        <text>2 ATP = 3',3'-c-di-AMP + 2 diphosphate</text>
        <dbReference type="Rhea" id="RHEA:35655"/>
        <dbReference type="ChEBI" id="CHEBI:30616"/>
        <dbReference type="ChEBI" id="CHEBI:33019"/>
        <dbReference type="ChEBI" id="CHEBI:71500"/>
        <dbReference type="EC" id="2.7.7.85"/>
    </reaction>
</comment>
<keyword evidence="6 10" id="KW-0547">Nucleotide-binding</keyword>
<sequence>MHMVVGVALAVLFFYFSRWTRLDTVSWLLSTILPYFVFLIIVVFQSEIRRALAYFGQTAVPAGISRMNRTESTEEIMLAVERLAANKTGALIVIERNIGLRTYVESGVTLDAVLSFDLLVTIFNHDMPLHDGAVIVQNNRIAAAACFLPLTVKPRLSKDLGTRHRAAIGITEETDALAIVVSEETGSVAFTHDGQIERGLDLNDLRLKMREAVGAKRPAQSIPAAVESTHERPSTS</sequence>
<dbReference type="NCBIfam" id="TIGR00159">
    <property type="entry name" value="diadenylate cyclase CdaA"/>
    <property type="match status" value="1"/>
</dbReference>
<keyword evidence="9 10" id="KW-0472">Membrane</keyword>
<dbReference type="Gene3D" id="3.40.1700.10">
    <property type="entry name" value="DNA integrity scanning protein, DisA, N-terminal domain"/>
    <property type="match status" value="1"/>
</dbReference>
<gene>
    <name evidence="10" type="primary">dacA</name>
</gene>
<dbReference type="Pfam" id="PF02457">
    <property type="entry name" value="DAC"/>
    <property type="match status" value="1"/>
</dbReference>
<evidence type="ECO:0000256" key="11">
    <source>
        <dbReference type="SAM" id="MobiDB-lite"/>
    </source>
</evidence>
<comment type="subcellular location">
    <subcellularLocation>
        <location evidence="10">Cell membrane</location>
        <topology evidence="10">Single-pass membrane protein</topology>
    </subcellularLocation>
</comment>
<keyword evidence="5 10" id="KW-0548">Nucleotidyltransferase</keyword>
<dbReference type="GO" id="GO:0005524">
    <property type="term" value="F:ATP binding"/>
    <property type="evidence" value="ECO:0007669"/>
    <property type="project" value="UniProtKB-UniRule"/>
</dbReference>